<organism evidence="2 3">
    <name type="scientific">Artemisia annua</name>
    <name type="common">Sweet wormwood</name>
    <dbReference type="NCBI Taxonomy" id="35608"/>
    <lineage>
        <taxon>Eukaryota</taxon>
        <taxon>Viridiplantae</taxon>
        <taxon>Streptophyta</taxon>
        <taxon>Embryophyta</taxon>
        <taxon>Tracheophyta</taxon>
        <taxon>Spermatophyta</taxon>
        <taxon>Magnoliopsida</taxon>
        <taxon>eudicotyledons</taxon>
        <taxon>Gunneridae</taxon>
        <taxon>Pentapetalae</taxon>
        <taxon>asterids</taxon>
        <taxon>campanulids</taxon>
        <taxon>Asterales</taxon>
        <taxon>Asteraceae</taxon>
        <taxon>Asteroideae</taxon>
        <taxon>Anthemideae</taxon>
        <taxon>Artemisiinae</taxon>
        <taxon>Artemisia</taxon>
    </lineage>
</organism>
<accession>A0A2U1Q716</accession>
<dbReference type="AlphaFoldDB" id="A0A2U1Q716"/>
<comment type="caution">
    <text evidence="2">The sequence shown here is derived from an EMBL/GenBank/DDBJ whole genome shotgun (WGS) entry which is preliminary data.</text>
</comment>
<feature type="compositionally biased region" description="Low complexity" evidence="1">
    <location>
        <begin position="232"/>
        <end position="251"/>
    </location>
</feature>
<dbReference type="EMBL" id="PKPP01000354">
    <property type="protein sequence ID" value="PWA93810.1"/>
    <property type="molecule type" value="Genomic_DNA"/>
</dbReference>
<dbReference type="NCBIfam" id="TIGR01571">
    <property type="entry name" value="A_thal_Cys_rich"/>
    <property type="match status" value="1"/>
</dbReference>
<evidence type="ECO:0000313" key="3">
    <source>
        <dbReference type="Proteomes" id="UP000245207"/>
    </source>
</evidence>
<keyword evidence="3" id="KW-1185">Reference proteome</keyword>
<dbReference type="PANTHER" id="PTHR15907">
    <property type="entry name" value="DUF614 FAMILY PROTEIN-RELATED"/>
    <property type="match status" value="1"/>
</dbReference>
<dbReference type="Pfam" id="PF04749">
    <property type="entry name" value="PLAC8"/>
    <property type="match status" value="1"/>
</dbReference>
<proteinExistence type="predicted"/>
<feature type="region of interest" description="Disordered" evidence="1">
    <location>
        <begin position="221"/>
        <end position="273"/>
    </location>
</feature>
<sequence>MILLKKLLHDEIFQRRLSEEYEAEFISLIALKICLVTNCRSCRQGNNFLWCTRGPLFNICLFTGCECIYSFMYRSKLRQQYMLTEQPCNDCLVHCCCECCALCQEYRELKYRGLESSLGWQGNLATQSQGVVMPPVGPGEMKPTSTITTTTTTYGHEQKEQYVIGVLTQPMVPSGQWSTDLCDCSDDFSNSKFLLSIRPLTHKTQNRFENFTSDHVFAAPQTATVQSPTPTPNLTSSTHHSEPTHLLSPTSQSPPPPQPPSSISDLHSHPPQHHLSNVASIAKTVSEEDGCGGVCRVVREVGVY</sequence>
<protein>
    <submittedName>
        <fullName evidence="2">PLAC8 motif-containing protein</fullName>
    </submittedName>
</protein>
<dbReference type="OrthoDB" id="1045822at2759"/>
<evidence type="ECO:0000313" key="2">
    <source>
        <dbReference type="EMBL" id="PWA93810.1"/>
    </source>
</evidence>
<dbReference type="Proteomes" id="UP000245207">
    <property type="component" value="Unassembled WGS sequence"/>
</dbReference>
<dbReference type="InterPro" id="IPR006461">
    <property type="entry name" value="PLAC_motif_containing"/>
</dbReference>
<name>A0A2U1Q716_ARTAN</name>
<dbReference type="STRING" id="35608.A0A2U1Q716"/>
<gene>
    <name evidence="2" type="ORF">CTI12_AA067300</name>
</gene>
<reference evidence="2 3" key="1">
    <citation type="journal article" date="2018" name="Mol. Plant">
        <title>The genome of Artemisia annua provides insight into the evolution of Asteraceae family and artemisinin biosynthesis.</title>
        <authorList>
            <person name="Shen Q."/>
            <person name="Zhang L."/>
            <person name="Liao Z."/>
            <person name="Wang S."/>
            <person name="Yan T."/>
            <person name="Shi P."/>
            <person name="Liu M."/>
            <person name="Fu X."/>
            <person name="Pan Q."/>
            <person name="Wang Y."/>
            <person name="Lv Z."/>
            <person name="Lu X."/>
            <person name="Zhang F."/>
            <person name="Jiang W."/>
            <person name="Ma Y."/>
            <person name="Chen M."/>
            <person name="Hao X."/>
            <person name="Li L."/>
            <person name="Tang Y."/>
            <person name="Lv G."/>
            <person name="Zhou Y."/>
            <person name="Sun X."/>
            <person name="Brodelius P.E."/>
            <person name="Rose J.K.C."/>
            <person name="Tang K."/>
        </authorList>
    </citation>
    <scope>NUCLEOTIDE SEQUENCE [LARGE SCALE GENOMIC DNA]</scope>
    <source>
        <strain evidence="3">cv. Huhao1</strain>
        <tissue evidence="2">Leaf</tissue>
    </source>
</reference>
<evidence type="ECO:0000256" key="1">
    <source>
        <dbReference type="SAM" id="MobiDB-lite"/>
    </source>
</evidence>